<sequence length="344" mass="37569">MTIDRRAIEKMARNIQREFDKHPIKVPVQADSDPTRGVLPDPHTTIGLGCVQFLDWLDEMSPRASRVRDFLPTIGIDGAVSQDEAPPWLRQVVSILDETGLVHVSGAMSGYLDYSLWLTDRGVRNVAERAARRQSRLLRRATCRQGVLLWLDECTGGGLGSPQLDEIFTTPWATFEGDLFTVEDVDLACRYLADKNLIVRQPLSLTSDGIDCVENFNASVTDYLAHRGNASVTINNLSNISGGQIAIGNRDVQQNQTNGIAVADLTAFASALRGVAHELADERATALTNVADQIEEEAGRDEPDQTWLLRLAERSRRLLQGAEGIAAVAGVVEQANKVISALSG</sequence>
<evidence type="ECO:0000313" key="1">
    <source>
        <dbReference type="EMBL" id="GAA2157094.1"/>
    </source>
</evidence>
<proteinExistence type="predicted"/>
<name>A0ABN3AAK8_9ACTN</name>
<protein>
    <submittedName>
        <fullName evidence="1">Uncharacterized protein</fullName>
    </submittedName>
</protein>
<reference evidence="1 2" key="1">
    <citation type="journal article" date="2019" name="Int. J. Syst. Evol. Microbiol.">
        <title>The Global Catalogue of Microorganisms (GCM) 10K type strain sequencing project: providing services to taxonomists for standard genome sequencing and annotation.</title>
        <authorList>
            <consortium name="The Broad Institute Genomics Platform"/>
            <consortium name="The Broad Institute Genome Sequencing Center for Infectious Disease"/>
            <person name="Wu L."/>
            <person name="Ma J."/>
        </authorList>
    </citation>
    <scope>NUCLEOTIDE SEQUENCE [LARGE SCALE GENOMIC DNA]</scope>
    <source>
        <strain evidence="1 2">JCM 13850</strain>
    </source>
</reference>
<dbReference type="EMBL" id="BAAAMR010000075">
    <property type="protein sequence ID" value="GAA2157094.1"/>
    <property type="molecule type" value="Genomic_DNA"/>
</dbReference>
<accession>A0ABN3AAK8</accession>
<dbReference type="Proteomes" id="UP001501020">
    <property type="component" value="Unassembled WGS sequence"/>
</dbReference>
<gene>
    <name evidence="1" type="ORF">GCM10009727_66670</name>
</gene>
<keyword evidence="2" id="KW-1185">Reference proteome</keyword>
<evidence type="ECO:0000313" key="2">
    <source>
        <dbReference type="Proteomes" id="UP001501020"/>
    </source>
</evidence>
<organism evidence="1 2">
    <name type="scientific">Actinomadura napierensis</name>
    <dbReference type="NCBI Taxonomy" id="267854"/>
    <lineage>
        <taxon>Bacteria</taxon>
        <taxon>Bacillati</taxon>
        <taxon>Actinomycetota</taxon>
        <taxon>Actinomycetes</taxon>
        <taxon>Streptosporangiales</taxon>
        <taxon>Thermomonosporaceae</taxon>
        <taxon>Actinomadura</taxon>
    </lineage>
</organism>
<comment type="caution">
    <text evidence="1">The sequence shown here is derived from an EMBL/GenBank/DDBJ whole genome shotgun (WGS) entry which is preliminary data.</text>
</comment>